<gene>
    <name evidence="1" type="ORF">Acaty_m0179</name>
</gene>
<dbReference type="HOGENOM" id="CLU_3131176_0_0_6"/>
<organism evidence="1 2">
    <name type="scientific">Acidithiobacillus caldus (strain ATCC 51756 / DSM 8584 / KU)</name>
    <dbReference type="NCBI Taxonomy" id="637389"/>
    <lineage>
        <taxon>Bacteria</taxon>
        <taxon>Pseudomonadati</taxon>
        <taxon>Pseudomonadota</taxon>
        <taxon>Acidithiobacillia</taxon>
        <taxon>Acidithiobacillales</taxon>
        <taxon>Acidithiobacillaceae</taxon>
        <taxon>Acidithiobacillus</taxon>
    </lineage>
</organism>
<evidence type="ECO:0000313" key="1">
    <source>
        <dbReference type="EMBL" id="AIA56752.1"/>
    </source>
</evidence>
<sequence>MLRKMRHSTADRNSVYCLDGLAAVADDPFVGVRIFGGKLGRGAEGMTPL</sequence>
<dbReference type="EMBL" id="CP005987">
    <property type="protein sequence ID" value="AIA56752.1"/>
    <property type="molecule type" value="Genomic_DNA"/>
</dbReference>
<name>A0A060A3Z1_ACICK</name>
<protein>
    <submittedName>
        <fullName evidence="1">Mobile element protein</fullName>
    </submittedName>
</protein>
<accession>A0A060A3Z1</accession>
<geneLocation type="plasmid" evidence="2">
    <name>megaPlasmid mpAca1.1</name>
</geneLocation>
<dbReference type="Proteomes" id="UP000005522">
    <property type="component" value="Plasmid megap mpAca1.1"/>
</dbReference>
<proteinExistence type="predicted"/>
<dbReference type="AlphaFoldDB" id="A0A060A3Z1"/>
<reference evidence="1 2" key="1">
    <citation type="journal article" date="2009" name="J. Bacteriol.">
        <title>Draft genome sequence of the extremely acidophilic bacterium Acidithiobacillus caldus ATCC 51756 reveals metabolic versatility in the genus Acidithiobacillus.</title>
        <authorList>
            <person name="Valdes J."/>
            <person name="Quatrini R."/>
            <person name="Hallberg K."/>
            <person name="Dopson M."/>
            <person name="Valenzuela P.D."/>
            <person name="Holmes D.S."/>
        </authorList>
    </citation>
    <scope>NUCLEOTIDE SEQUENCE [LARGE SCALE GENOMIC DNA]</scope>
    <source>
        <strain evidence="2">ATCC 51756 / DSM 8584 / KU</strain>
        <plasmid evidence="2">megaPlasmid mpAca1.1</plasmid>
    </source>
</reference>
<keyword evidence="1" id="KW-0614">Plasmid</keyword>
<evidence type="ECO:0000313" key="2">
    <source>
        <dbReference type="Proteomes" id="UP000005522"/>
    </source>
</evidence>
<dbReference type="KEGG" id="acz:Acaty_m0179"/>